<feature type="non-terminal residue" evidence="1">
    <location>
        <position position="1"/>
    </location>
</feature>
<dbReference type="Proteomes" id="UP001227230">
    <property type="component" value="Chromosome 6"/>
</dbReference>
<sequence>CNHCSDSRNAKKPWGARYFRKQQRGWNISLAICGPAVHATECSSAAWYDATTRLEATEGAA</sequence>
<gene>
    <name evidence="1" type="ORF">VitviT2T_008511</name>
</gene>
<name>A0ABY9C561_VITVI</name>
<accession>A0ABY9C561</accession>
<evidence type="ECO:0000313" key="2">
    <source>
        <dbReference type="Proteomes" id="UP001227230"/>
    </source>
</evidence>
<organism evidence="1 2">
    <name type="scientific">Vitis vinifera</name>
    <name type="common">Grape</name>
    <dbReference type="NCBI Taxonomy" id="29760"/>
    <lineage>
        <taxon>Eukaryota</taxon>
        <taxon>Viridiplantae</taxon>
        <taxon>Streptophyta</taxon>
        <taxon>Embryophyta</taxon>
        <taxon>Tracheophyta</taxon>
        <taxon>Spermatophyta</taxon>
        <taxon>Magnoliopsida</taxon>
        <taxon>eudicotyledons</taxon>
        <taxon>Gunneridae</taxon>
        <taxon>Pentapetalae</taxon>
        <taxon>rosids</taxon>
        <taxon>Vitales</taxon>
        <taxon>Vitaceae</taxon>
        <taxon>Viteae</taxon>
        <taxon>Vitis</taxon>
    </lineage>
</organism>
<keyword evidence="2" id="KW-1185">Reference proteome</keyword>
<proteinExistence type="predicted"/>
<evidence type="ECO:0000313" key="1">
    <source>
        <dbReference type="EMBL" id="WJZ89285.1"/>
    </source>
</evidence>
<reference evidence="1 2" key="1">
    <citation type="journal article" date="2023" name="Hortic Res">
        <title>The complete reference genome for grapevine (Vitis vinifera L.) genetics and breeding.</title>
        <authorList>
            <person name="Shi X."/>
            <person name="Cao S."/>
            <person name="Wang X."/>
            <person name="Huang S."/>
            <person name="Wang Y."/>
            <person name="Liu Z."/>
            <person name="Liu W."/>
            <person name="Leng X."/>
            <person name="Peng Y."/>
            <person name="Wang N."/>
            <person name="Wang Y."/>
            <person name="Ma Z."/>
            <person name="Xu X."/>
            <person name="Zhang F."/>
            <person name="Xue H."/>
            <person name="Zhong H."/>
            <person name="Wang Y."/>
            <person name="Zhang K."/>
            <person name="Velt A."/>
            <person name="Avia K."/>
            <person name="Holtgrawe D."/>
            <person name="Grimplet J."/>
            <person name="Matus J.T."/>
            <person name="Ware D."/>
            <person name="Wu X."/>
            <person name="Wang H."/>
            <person name="Liu C."/>
            <person name="Fang Y."/>
            <person name="Rustenholz C."/>
            <person name="Cheng Z."/>
            <person name="Xiao H."/>
            <person name="Zhou Y."/>
        </authorList>
    </citation>
    <scope>NUCLEOTIDE SEQUENCE [LARGE SCALE GENOMIC DNA]</scope>
    <source>
        <strain evidence="2">cv. Pinot noir / PN40024</strain>
        <tissue evidence="1">Leaf</tissue>
    </source>
</reference>
<protein>
    <submittedName>
        <fullName evidence="1">Uncharacterized protein</fullName>
    </submittedName>
</protein>
<dbReference type="EMBL" id="CP126653">
    <property type="protein sequence ID" value="WJZ89285.1"/>
    <property type="molecule type" value="Genomic_DNA"/>
</dbReference>